<keyword evidence="1" id="KW-0472">Membrane</keyword>
<dbReference type="PANTHER" id="PTHR36834:SF1">
    <property type="entry name" value="INTEGRAL MEMBRANE PROTEIN"/>
    <property type="match status" value="1"/>
</dbReference>
<dbReference type="InterPro" id="IPR053150">
    <property type="entry name" value="Teicoplanin_resist-assoc"/>
</dbReference>
<evidence type="ECO:0000313" key="3">
    <source>
        <dbReference type="EMBL" id="GAA3922727.1"/>
    </source>
</evidence>
<protein>
    <recommendedName>
        <fullName evidence="2">VanZ-like domain-containing protein</fullName>
    </recommendedName>
</protein>
<reference evidence="4" key="1">
    <citation type="journal article" date="2019" name="Int. J. Syst. Evol. Microbiol.">
        <title>The Global Catalogue of Microorganisms (GCM) 10K type strain sequencing project: providing services to taxonomists for standard genome sequencing and annotation.</title>
        <authorList>
            <consortium name="The Broad Institute Genomics Platform"/>
            <consortium name="The Broad Institute Genome Sequencing Center for Infectious Disease"/>
            <person name="Wu L."/>
            <person name="Ma J."/>
        </authorList>
    </citation>
    <scope>NUCLEOTIDE SEQUENCE [LARGE SCALE GENOMIC DNA]</scope>
    <source>
        <strain evidence="4">JCM 16956</strain>
    </source>
</reference>
<name>A0ABP7MI32_9ACTN</name>
<comment type="caution">
    <text evidence="3">The sequence shown here is derived from an EMBL/GenBank/DDBJ whole genome shotgun (WGS) entry which is preliminary data.</text>
</comment>
<feature type="domain" description="VanZ-like" evidence="2">
    <location>
        <begin position="37"/>
        <end position="154"/>
    </location>
</feature>
<gene>
    <name evidence="3" type="ORF">GCM10022244_35490</name>
</gene>
<dbReference type="PANTHER" id="PTHR36834">
    <property type="entry name" value="MEMBRANE PROTEIN-RELATED"/>
    <property type="match status" value="1"/>
</dbReference>
<keyword evidence="1" id="KW-0812">Transmembrane</keyword>
<organism evidence="3 4">
    <name type="scientific">Streptomyces gulbargensis</name>
    <dbReference type="NCBI Taxonomy" id="364901"/>
    <lineage>
        <taxon>Bacteria</taxon>
        <taxon>Bacillati</taxon>
        <taxon>Actinomycetota</taxon>
        <taxon>Actinomycetes</taxon>
        <taxon>Kitasatosporales</taxon>
        <taxon>Streptomycetaceae</taxon>
        <taxon>Streptomyces</taxon>
    </lineage>
</organism>
<sequence>MDTTVPRPEPVAEEPRPRGPGRAVRLLVALLALAGMVAFALVLAKLTLVESPASERLTHTNLTPGRSIEAYLQRPAFVDTVKQLGGNLALGFPFGLLLPLLSRRTRGFLRVALVTAGTMLLVELAQGALITGRAFDIDDVLLNTAGALFGYLLIGRRLGRAVHPRTRRPWWRRSAPGAASGPVRERG</sequence>
<dbReference type="RefSeq" id="WP_345283819.1">
    <property type="nucleotide sequence ID" value="NZ_BAABAJ010000010.1"/>
</dbReference>
<feature type="transmembrane region" description="Helical" evidence="1">
    <location>
        <begin position="84"/>
        <end position="101"/>
    </location>
</feature>
<evidence type="ECO:0000256" key="1">
    <source>
        <dbReference type="SAM" id="Phobius"/>
    </source>
</evidence>
<dbReference type="InterPro" id="IPR006976">
    <property type="entry name" value="VanZ-like"/>
</dbReference>
<feature type="transmembrane region" description="Helical" evidence="1">
    <location>
        <begin position="26"/>
        <end position="48"/>
    </location>
</feature>
<dbReference type="EMBL" id="BAABAJ010000010">
    <property type="protein sequence ID" value="GAA3922727.1"/>
    <property type="molecule type" value="Genomic_DNA"/>
</dbReference>
<keyword evidence="4" id="KW-1185">Reference proteome</keyword>
<feature type="transmembrane region" description="Helical" evidence="1">
    <location>
        <begin position="108"/>
        <end position="128"/>
    </location>
</feature>
<feature type="transmembrane region" description="Helical" evidence="1">
    <location>
        <begin position="140"/>
        <end position="159"/>
    </location>
</feature>
<evidence type="ECO:0000313" key="4">
    <source>
        <dbReference type="Proteomes" id="UP001501000"/>
    </source>
</evidence>
<dbReference type="Pfam" id="PF04892">
    <property type="entry name" value="VanZ"/>
    <property type="match status" value="1"/>
</dbReference>
<keyword evidence="1" id="KW-1133">Transmembrane helix</keyword>
<dbReference type="Proteomes" id="UP001501000">
    <property type="component" value="Unassembled WGS sequence"/>
</dbReference>
<proteinExistence type="predicted"/>
<evidence type="ECO:0000259" key="2">
    <source>
        <dbReference type="Pfam" id="PF04892"/>
    </source>
</evidence>
<accession>A0ABP7MI32</accession>